<evidence type="ECO:0000256" key="1">
    <source>
        <dbReference type="SAM" id="MobiDB-lite"/>
    </source>
</evidence>
<evidence type="ECO:0000313" key="2">
    <source>
        <dbReference type="EMBL" id="MEQ2243288.1"/>
    </source>
</evidence>
<dbReference type="PANTHER" id="PTHR28634">
    <property type="entry name" value="ZINC FINGER B-BOX DOMAIN-CONTAINING PROTEIN 1"/>
    <property type="match status" value="1"/>
</dbReference>
<name>A0ABV0UDL2_9TELE</name>
<comment type="caution">
    <text evidence="2">The sequence shown here is derived from an EMBL/GenBank/DDBJ whole genome shotgun (WGS) entry which is preliminary data.</text>
</comment>
<organism evidence="2 3">
    <name type="scientific">Ilyodon furcidens</name>
    <name type="common">goldbreast splitfin</name>
    <dbReference type="NCBI Taxonomy" id="33524"/>
    <lineage>
        <taxon>Eukaryota</taxon>
        <taxon>Metazoa</taxon>
        <taxon>Chordata</taxon>
        <taxon>Craniata</taxon>
        <taxon>Vertebrata</taxon>
        <taxon>Euteleostomi</taxon>
        <taxon>Actinopterygii</taxon>
        <taxon>Neopterygii</taxon>
        <taxon>Teleostei</taxon>
        <taxon>Neoteleostei</taxon>
        <taxon>Acanthomorphata</taxon>
        <taxon>Ovalentaria</taxon>
        <taxon>Atherinomorphae</taxon>
        <taxon>Cyprinodontiformes</taxon>
        <taxon>Goodeidae</taxon>
        <taxon>Ilyodon</taxon>
    </lineage>
</organism>
<sequence length="76" mass="8508">MNLNDLVVPNNKTSSIKLNARNLQKLQLDTTTLASESKEMEKKLEQLKEDMSKEKEGRGESGLKLPHGCLMGTNHI</sequence>
<dbReference type="InterPro" id="IPR037688">
    <property type="entry name" value="ZBBX"/>
</dbReference>
<reference evidence="2 3" key="1">
    <citation type="submission" date="2021-06" db="EMBL/GenBank/DDBJ databases">
        <authorList>
            <person name="Palmer J.M."/>
        </authorList>
    </citation>
    <scope>NUCLEOTIDE SEQUENCE [LARGE SCALE GENOMIC DNA]</scope>
    <source>
        <strain evidence="3">if_2019</strain>
        <tissue evidence="2">Muscle</tissue>
    </source>
</reference>
<dbReference type="PANTHER" id="PTHR28634:SF1">
    <property type="entry name" value="ZINC FINGER B-BOX DOMAIN-CONTAINING PROTEIN 1"/>
    <property type="match status" value="1"/>
</dbReference>
<dbReference type="Proteomes" id="UP001482620">
    <property type="component" value="Unassembled WGS sequence"/>
</dbReference>
<accession>A0ABV0UDL2</accession>
<gene>
    <name evidence="2" type="ORF">ILYODFUR_005539</name>
</gene>
<protein>
    <submittedName>
        <fullName evidence="2">Uncharacterized protein</fullName>
    </submittedName>
</protein>
<feature type="region of interest" description="Disordered" evidence="1">
    <location>
        <begin position="49"/>
        <end position="76"/>
    </location>
</feature>
<proteinExistence type="predicted"/>
<feature type="compositionally biased region" description="Basic and acidic residues" evidence="1">
    <location>
        <begin position="49"/>
        <end position="61"/>
    </location>
</feature>
<keyword evidence="3" id="KW-1185">Reference proteome</keyword>
<evidence type="ECO:0000313" key="3">
    <source>
        <dbReference type="Proteomes" id="UP001482620"/>
    </source>
</evidence>
<dbReference type="EMBL" id="JAHRIQ010069838">
    <property type="protein sequence ID" value="MEQ2243288.1"/>
    <property type="molecule type" value="Genomic_DNA"/>
</dbReference>